<name>A0A3R9E1T1_9VIBR</name>
<feature type="region of interest" description="Disordered" evidence="1">
    <location>
        <begin position="188"/>
        <end position="209"/>
    </location>
</feature>
<evidence type="ECO:0000313" key="2">
    <source>
        <dbReference type="EMBL" id="RSD32438.1"/>
    </source>
</evidence>
<organism evidence="2 3">
    <name type="scientific">Vibrio pectenicida</name>
    <dbReference type="NCBI Taxonomy" id="62763"/>
    <lineage>
        <taxon>Bacteria</taxon>
        <taxon>Pseudomonadati</taxon>
        <taxon>Pseudomonadota</taxon>
        <taxon>Gammaproteobacteria</taxon>
        <taxon>Vibrionales</taxon>
        <taxon>Vibrionaceae</taxon>
        <taxon>Vibrio</taxon>
    </lineage>
</organism>
<reference evidence="2 3" key="1">
    <citation type="submission" date="2018-12" db="EMBL/GenBank/DDBJ databases">
        <title>Genomic taxonomy of the Vibrionaceae family.</title>
        <authorList>
            <person name="Gomez-Gil B."/>
            <person name="Enciso-Ibarra K."/>
        </authorList>
    </citation>
    <scope>NUCLEOTIDE SEQUENCE [LARGE SCALE GENOMIC DNA]</scope>
    <source>
        <strain evidence="2 3">CAIM 594</strain>
    </source>
</reference>
<dbReference type="AlphaFoldDB" id="A0A3R9E1T1"/>
<accession>A0A3R9E1T1</accession>
<dbReference type="Pfam" id="PF09476">
    <property type="entry name" value="Pilus_CpaD"/>
    <property type="match status" value="1"/>
</dbReference>
<dbReference type="PROSITE" id="PS51257">
    <property type="entry name" value="PROKAR_LIPOPROTEIN"/>
    <property type="match status" value="1"/>
</dbReference>
<gene>
    <name evidence="2" type="ORF">EJA03_03545</name>
</gene>
<evidence type="ECO:0008006" key="4">
    <source>
        <dbReference type="Google" id="ProtNLM"/>
    </source>
</evidence>
<evidence type="ECO:0000313" key="3">
    <source>
        <dbReference type="Proteomes" id="UP000269041"/>
    </source>
</evidence>
<dbReference type="Proteomes" id="UP000269041">
    <property type="component" value="Unassembled WGS sequence"/>
</dbReference>
<dbReference type="EMBL" id="RSFA01000009">
    <property type="protein sequence ID" value="RSD32438.1"/>
    <property type="molecule type" value="Genomic_DNA"/>
</dbReference>
<dbReference type="InterPro" id="IPR019027">
    <property type="entry name" value="Pilus_biogenesis_CpaD-related"/>
</dbReference>
<sequence length="209" mass="22342">MKLNLFVLSVLLILITGCVHDPIAKQPAIDVVTVTNKLILTLDKHKLSDDQVLKVEDFIAKRGNSYALRVKLVSYSAKGNGQLEKLYQLLLTQGIAKHQIVTEFSSLSQQGDVQVIVESFRAKVSNCGSSKLPPVAFNQYQSHQAYGCSNAAALAQMVANPKDLIVGERLGPANGEKAVASLDAYISPASNSGSSQNSVSNSNITAGNE</sequence>
<feature type="compositionally biased region" description="Low complexity" evidence="1">
    <location>
        <begin position="188"/>
        <end position="203"/>
    </location>
</feature>
<dbReference type="OrthoDB" id="5813391at2"/>
<dbReference type="RefSeq" id="WP_125319904.1">
    <property type="nucleotide sequence ID" value="NZ_AP024890.1"/>
</dbReference>
<evidence type="ECO:0000256" key="1">
    <source>
        <dbReference type="SAM" id="MobiDB-lite"/>
    </source>
</evidence>
<protein>
    <recommendedName>
        <fullName evidence="4">Pilus assembly protein CpaD</fullName>
    </recommendedName>
</protein>
<proteinExistence type="predicted"/>
<comment type="caution">
    <text evidence="2">The sequence shown here is derived from an EMBL/GenBank/DDBJ whole genome shotgun (WGS) entry which is preliminary data.</text>
</comment>
<keyword evidence="3" id="KW-1185">Reference proteome</keyword>